<comment type="cofactor">
    <cofactor evidence="1">
        <name>FAD</name>
        <dbReference type="ChEBI" id="CHEBI:57692"/>
    </cofactor>
</comment>
<reference evidence="8 9" key="1">
    <citation type="journal article" date="2014" name="Genome Announc.">
        <title>Draft genome sequence of the pathogenic fungus Scedosporium apiospermum.</title>
        <authorList>
            <person name="Vandeputte P."/>
            <person name="Ghamrawi S."/>
            <person name="Rechenmann M."/>
            <person name="Iltis A."/>
            <person name="Giraud S."/>
            <person name="Fleury M."/>
            <person name="Thornton C."/>
            <person name="Delhaes L."/>
            <person name="Meyer W."/>
            <person name="Papon N."/>
            <person name="Bouchara J.P."/>
        </authorList>
    </citation>
    <scope>NUCLEOTIDE SEQUENCE [LARGE SCALE GENOMIC DNA]</scope>
    <source>
        <strain evidence="8 9">IHEM 14462</strain>
    </source>
</reference>
<proteinExistence type="inferred from homology"/>
<evidence type="ECO:0000256" key="4">
    <source>
        <dbReference type="ARBA" id="ARBA00022827"/>
    </source>
</evidence>
<dbReference type="Gene3D" id="3.50.50.60">
    <property type="entry name" value="FAD/NAD(P)-binding domain"/>
    <property type="match status" value="2"/>
</dbReference>
<dbReference type="InterPro" id="IPR020946">
    <property type="entry name" value="Flavin_mOase-like"/>
</dbReference>
<dbReference type="OrthoDB" id="66881at2759"/>
<dbReference type="Proteomes" id="UP000028545">
    <property type="component" value="Unassembled WGS sequence"/>
</dbReference>
<evidence type="ECO:0000256" key="1">
    <source>
        <dbReference type="ARBA" id="ARBA00001974"/>
    </source>
</evidence>
<dbReference type="InterPro" id="IPR036188">
    <property type="entry name" value="FAD/NAD-bd_sf"/>
</dbReference>
<evidence type="ECO:0000256" key="2">
    <source>
        <dbReference type="ARBA" id="ARBA00009183"/>
    </source>
</evidence>
<evidence type="ECO:0000256" key="7">
    <source>
        <dbReference type="ARBA" id="ARBA00023033"/>
    </source>
</evidence>
<dbReference type="InterPro" id="IPR050346">
    <property type="entry name" value="FMO-like"/>
</dbReference>
<dbReference type="OMA" id="QWAYYDE"/>
<comment type="caution">
    <text evidence="8">The sequence shown here is derived from an EMBL/GenBank/DDBJ whole genome shotgun (WGS) entry which is preliminary data.</text>
</comment>
<keyword evidence="3" id="KW-0285">Flavoprotein</keyword>
<keyword evidence="6" id="KW-0560">Oxidoreductase</keyword>
<dbReference type="SUPFAM" id="SSF51905">
    <property type="entry name" value="FAD/NAD(P)-binding domain"/>
    <property type="match status" value="2"/>
</dbReference>
<gene>
    <name evidence="8" type="ORF">SAPIO_CDS2488</name>
</gene>
<dbReference type="GO" id="GO:0050661">
    <property type="term" value="F:NADP binding"/>
    <property type="evidence" value="ECO:0007669"/>
    <property type="project" value="InterPro"/>
</dbReference>
<keyword evidence="5" id="KW-0521">NADP</keyword>
<keyword evidence="7 8" id="KW-0503">Monooxygenase</keyword>
<keyword evidence="4" id="KW-0274">FAD</keyword>
<dbReference type="InterPro" id="IPR000960">
    <property type="entry name" value="Flavin_mOase"/>
</dbReference>
<dbReference type="KEGG" id="sapo:SAPIO_CDS2488"/>
<protein>
    <submittedName>
        <fullName evidence="8">Putative Dimethylaniline monooxygenase</fullName>
    </submittedName>
</protein>
<dbReference type="PANTHER" id="PTHR23023">
    <property type="entry name" value="DIMETHYLANILINE MONOOXYGENASE"/>
    <property type="match status" value="1"/>
</dbReference>
<evidence type="ECO:0000256" key="3">
    <source>
        <dbReference type="ARBA" id="ARBA00022630"/>
    </source>
</evidence>
<comment type="similarity">
    <text evidence="2">Belongs to the FMO family.</text>
</comment>
<dbReference type="Pfam" id="PF00743">
    <property type="entry name" value="FMO-like"/>
    <property type="match status" value="2"/>
</dbReference>
<sequence length="393" mass="45451">MSFSDARFAYGPFAPYWVPRQYIENYFSIHKTDSYLVLNTTVEKLTRIQPSSKGGEDRWRLVLRKYEPATHVDIWWEEEFDAVILANGHYSIPYIPSVAGLEKYLEKFPGRVVHSKLYREPRIYTDKKILIIGNSASGHDLSSELVAYAKSPLYQSRRSKSRWDGDEPPKGIEWKPIVKEYLPNGRIVFDDGTYLDGVDTVIYCTGYKPSYPFWDVEANGRPLYDYRAGKLIKSYWHSFFQDFPTLGIVGLPRALTFRSFEYQSIALARLFSGRNATPLPPLEEQVRWEKEREERTRAQRLKFHDIAWDTGETFEYLERLFRIAGLGTLKGEGRIPPVLDKALIWAVEHIVKYPRPGDGNDRKKPLGEIESLDADSSIREGWVLVDKSSLCSL</sequence>
<dbReference type="FunFam" id="3.50.50.60:FF:000138">
    <property type="entry name" value="Flavin-containing monooxygenase"/>
    <property type="match status" value="1"/>
</dbReference>
<accession>A0A084GCK3</accession>
<evidence type="ECO:0000313" key="8">
    <source>
        <dbReference type="EMBL" id="KEZ45065.1"/>
    </source>
</evidence>
<dbReference type="PRINTS" id="PR00370">
    <property type="entry name" value="FMOXYGENASE"/>
</dbReference>
<dbReference type="AlphaFoldDB" id="A0A084GCK3"/>
<organism evidence="8 9">
    <name type="scientific">Pseudallescheria apiosperma</name>
    <name type="common">Scedosporium apiospermum</name>
    <dbReference type="NCBI Taxonomy" id="563466"/>
    <lineage>
        <taxon>Eukaryota</taxon>
        <taxon>Fungi</taxon>
        <taxon>Dikarya</taxon>
        <taxon>Ascomycota</taxon>
        <taxon>Pezizomycotina</taxon>
        <taxon>Sordariomycetes</taxon>
        <taxon>Hypocreomycetidae</taxon>
        <taxon>Microascales</taxon>
        <taxon>Microascaceae</taxon>
        <taxon>Scedosporium</taxon>
    </lineage>
</organism>
<dbReference type="HOGENOM" id="CLU_006909_5_3_1"/>
<keyword evidence="9" id="KW-1185">Reference proteome</keyword>
<name>A0A084GCK3_PSEDA</name>
<dbReference type="GO" id="GO:0004499">
    <property type="term" value="F:N,N-dimethylaniline monooxygenase activity"/>
    <property type="evidence" value="ECO:0007669"/>
    <property type="project" value="InterPro"/>
</dbReference>
<evidence type="ECO:0000313" key="9">
    <source>
        <dbReference type="Proteomes" id="UP000028545"/>
    </source>
</evidence>
<evidence type="ECO:0000256" key="5">
    <source>
        <dbReference type="ARBA" id="ARBA00022857"/>
    </source>
</evidence>
<evidence type="ECO:0000256" key="6">
    <source>
        <dbReference type="ARBA" id="ARBA00023002"/>
    </source>
</evidence>
<dbReference type="GeneID" id="27721560"/>
<dbReference type="VEuPathDB" id="FungiDB:SAPIO_CDS2488"/>
<dbReference type="RefSeq" id="XP_016644864.1">
    <property type="nucleotide sequence ID" value="XM_016785488.1"/>
</dbReference>
<dbReference type="GO" id="GO:0050660">
    <property type="term" value="F:flavin adenine dinucleotide binding"/>
    <property type="evidence" value="ECO:0007669"/>
    <property type="project" value="InterPro"/>
</dbReference>
<dbReference type="EMBL" id="JOWA01000086">
    <property type="protein sequence ID" value="KEZ45065.1"/>
    <property type="molecule type" value="Genomic_DNA"/>
</dbReference>